<dbReference type="RefSeq" id="WP_378247827.1">
    <property type="nucleotide sequence ID" value="NZ_JBHSKF010000005.1"/>
</dbReference>
<organism evidence="1 2">
    <name type="scientific">Actinokineospora guangxiensis</name>
    <dbReference type="NCBI Taxonomy" id="1490288"/>
    <lineage>
        <taxon>Bacteria</taxon>
        <taxon>Bacillati</taxon>
        <taxon>Actinomycetota</taxon>
        <taxon>Actinomycetes</taxon>
        <taxon>Pseudonocardiales</taxon>
        <taxon>Pseudonocardiaceae</taxon>
        <taxon>Actinokineospora</taxon>
    </lineage>
</organism>
<evidence type="ECO:0000313" key="2">
    <source>
        <dbReference type="Proteomes" id="UP001596157"/>
    </source>
</evidence>
<protein>
    <recommendedName>
        <fullName evidence="3">DUF4178 domain-containing protein</fullName>
    </recommendedName>
</protein>
<name>A0ABW0EP94_9PSEU</name>
<proteinExistence type="predicted"/>
<dbReference type="EMBL" id="JBHSKF010000005">
    <property type="protein sequence ID" value="MFC5288163.1"/>
    <property type="molecule type" value="Genomic_DNA"/>
</dbReference>
<comment type="caution">
    <text evidence="1">The sequence shown here is derived from an EMBL/GenBank/DDBJ whole genome shotgun (WGS) entry which is preliminary data.</text>
</comment>
<reference evidence="2" key="1">
    <citation type="journal article" date="2019" name="Int. J. Syst. Evol. Microbiol.">
        <title>The Global Catalogue of Microorganisms (GCM) 10K type strain sequencing project: providing services to taxonomists for standard genome sequencing and annotation.</title>
        <authorList>
            <consortium name="The Broad Institute Genomics Platform"/>
            <consortium name="The Broad Institute Genome Sequencing Center for Infectious Disease"/>
            <person name="Wu L."/>
            <person name="Ma J."/>
        </authorList>
    </citation>
    <scope>NUCLEOTIDE SEQUENCE [LARGE SCALE GENOMIC DNA]</scope>
    <source>
        <strain evidence="2">CCUG 59778</strain>
    </source>
</reference>
<keyword evidence="2" id="KW-1185">Reference proteome</keyword>
<accession>A0ABW0EP94</accession>
<gene>
    <name evidence="1" type="ORF">ACFPM7_13975</name>
</gene>
<evidence type="ECO:0008006" key="3">
    <source>
        <dbReference type="Google" id="ProtNLM"/>
    </source>
</evidence>
<sequence length="213" mass="24082">MNNAVREVFPDATDVFAAPAEAGQALLPLASIDLSHVDPEWTGTVHLVSPTVTDGYVGDGTEEFHTYTCRANWIGFRLDESNRYHFLADWRYFPDEPYDPTHFEHRKALHRAHGALVETRWLDRQPLADLLARPLAVVESVGGTTPGWPNWAETDFPLATDDEEDVHPLAEDGSRFHHVATTVGWHWHPEGADRIVLFFEPVSRTALLTFDWS</sequence>
<evidence type="ECO:0000313" key="1">
    <source>
        <dbReference type="EMBL" id="MFC5288163.1"/>
    </source>
</evidence>
<dbReference type="Proteomes" id="UP001596157">
    <property type="component" value="Unassembled WGS sequence"/>
</dbReference>